<dbReference type="PANTHER" id="PTHR47784:SF5">
    <property type="entry name" value="STEROL UPTAKE CONTROL PROTEIN 2"/>
    <property type="match status" value="1"/>
</dbReference>
<dbReference type="GO" id="GO:0001228">
    <property type="term" value="F:DNA-binding transcription activator activity, RNA polymerase II-specific"/>
    <property type="evidence" value="ECO:0007669"/>
    <property type="project" value="TreeGrafter"/>
</dbReference>
<proteinExistence type="predicted"/>
<reference evidence="1" key="2">
    <citation type="journal article" date="2023" name="IMA Fungus">
        <title>Comparative genomic study of the Penicillium genus elucidates a diverse pangenome and 15 lateral gene transfer events.</title>
        <authorList>
            <person name="Petersen C."/>
            <person name="Sorensen T."/>
            <person name="Nielsen M.R."/>
            <person name="Sondergaard T.E."/>
            <person name="Sorensen J.L."/>
            <person name="Fitzpatrick D.A."/>
            <person name="Frisvad J.C."/>
            <person name="Nielsen K.L."/>
        </authorList>
    </citation>
    <scope>NUCLEOTIDE SEQUENCE</scope>
    <source>
        <strain evidence="1">IBT 19713</strain>
    </source>
</reference>
<dbReference type="Proteomes" id="UP001150941">
    <property type="component" value="Unassembled WGS sequence"/>
</dbReference>
<evidence type="ECO:0000313" key="1">
    <source>
        <dbReference type="EMBL" id="KAJ5232998.1"/>
    </source>
</evidence>
<dbReference type="InterPro" id="IPR053157">
    <property type="entry name" value="Sterol_Uptake_Regulator"/>
</dbReference>
<dbReference type="Pfam" id="PF11951">
    <property type="entry name" value="Fungal_trans_2"/>
    <property type="match status" value="1"/>
</dbReference>
<sequence length="365" mass="41538">MSGHGAEYPETMALRLRKGCREVTTPVEHLKAARLIWHFEEFTSDTLLFGKRFWVEEILPLAFHHDYLMHAILAIASSHLSFLLPQARESERSMKIHLGHTLPGFRKAVGTVASIQDTDVLIACGFLLLYYMWSVPFFNDEGNPSLSADSDGLFWFALGLKEVTVTAYETQTRAQAHGLFQDIAIPQYVKVLADIRNRTENAICSYDFNKNFFGNLESPCTQNDATPPPSCREINALERLAPIFYVVDSYSIGLDLADVMPSFMVYSLIWPTKTSQQFVDDISQGKSHALLVLLSFYASVWLVLADSAWWAHRRCKIMCESILAQLIHQNNGACSENLHEITRYFDFKQNDEGKWDVNNRVTLRV</sequence>
<accession>A0A9W9P096</accession>
<dbReference type="RefSeq" id="XP_058330990.1">
    <property type="nucleotide sequence ID" value="XM_058475250.1"/>
</dbReference>
<evidence type="ECO:0000313" key="2">
    <source>
        <dbReference type="Proteomes" id="UP001150941"/>
    </source>
</evidence>
<dbReference type="PANTHER" id="PTHR47784">
    <property type="entry name" value="STEROL UPTAKE CONTROL PROTEIN 2"/>
    <property type="match status" value="1"/>
</dbReference>
<dbReference type="GeneID" id="83202553"/>
<organism evidence="1 2">
    <name type="scientific">Penicillium chermesinum</name>
    <dbReference type="NCBI Taxonomy" id="63820"/>
    <lineage>
        <taxon>Eukaryota</taxon>
        <taxon>Fungi</taxon>
        <taxon>Dikarya</taxon>
        <taxon>Ascomycota</taxon>
        <taxon>Pezizomycotina</taxon>
        <taxon>Eurotiomycetes</taxon>
        <taxon>Eurotiomycetidae</taxon>
        <taxon>Eurotiales</taxon>
        <taxon>Aspergillaceae</taxon>
        <taxon>Penicillium</taxon>
    </lineage>
</organism>
<dbReference type="EMBL" id="JAPQKS010000004">
    <property type="protein sequence ID" value="KAJ5232998.1"/>
    <property type="molecule type" value="Genomic_DNA"/>
</dbReference>
<dbReference type="InterPro" id="IPR021858">
    <property type="entry name" value="Fun_TF"/>
</dbReference>
<name>A0A9W9P096_9EURO</name>
<comment type="caution">
    <text evidence="1">The sequence shown here is derived from an EMBL/GenBank/DDBJ whole genome shotgun (WGS) entry which is preliminary data.</text>
</comment>
<reference evidence="1" key="1">
    <citation type="submission" date="2022-11" db="EMBL/GenBank/DDBJ databases">
        <authorList>
            <person name="Petersen C."/>
        </authorList>
    </citation>
    <scope>NUCLEOTIDE SEQUENCE</scope>
    <source>
        <strain evidence="1">IBT 19713</strain>
    </source>
</reference>
<dbReference type="OrthoDB" id="416217at2759"/>
<protein>
    <submittedName>
        <fullName evidence="1">Uncharacterized protein</fullName>
    </submittedName>
</protein>
<dbReference type="AlphaFoldDB" id="A0A9W9P096"/>
<gene>
    <name evidence="1" type="ORF">N7468_005954</name>
</gene>
<keyword evidence="2" id="KW-1185">Reference proteome</keyword>